<reference evidence="6" key="2">
    <citation type="submission" date="2011-04" db="EMBL/GenBank/DDBJ databases">
        <title>The complete genome of chromosome of Treponema succinifaciens DSM 2489.</title>
        <authorList>
            <person name="Lucas S."/>
            <person name="Copeland A."/>
            <person name="Lapidus A."/>
            <person name="Bruce D."/>
            <person name="Goodwin L."/>
            <person name="Pitluck S."/>
            <person name="Peters L."/>
            <person name="Kyrpides N."/>
            <person name="Mavromatis K."/>
            <person name="Ivanova N."/>
            <person name="Ovchinnikova G."/>
            <person name="Teshima H."/>
            <person name="Detter J.C."/>
            <person name="Tapia R."/>
            <person name="Han C."/>
            <person name="Land M."/>
            <person name="Hauser L."/>
            <person name="Markowitz V."/>
            <person name="Cheng J.-F."/>
            <person name="Hugenholtz P."/>
            <person name="Woyke T."/>
            <person name="Wu D."/>
            <person name="Gronow S."/>
            <person name="Wellnitz S."/>
            <person name="Brambilla E."/>
            <person name="Klenk H.-P."/>
            <person name="Eisen J.A."/>
        </authorList>
    </citation>
    <scope>NUCLEOTIDE SEQUENCE [LARGE SCALE GENOMIC DNA]</scope>
    <source>
        <strain evidence="6">ATCC 33096 / DSM 2489 / 6091</strain>
    </source>
</reference>
<reference evidence="5 6" key="1">
    <citation type="journal article" date="2011" name="Stand. Genomic Sci.">
        <title>Complete genome sequence of Treponema succinifaciens type strain (6091).</title>
        <authorList>
            <person name="Han C."/>
            <person name="Gronow S."/>
            <person name="Teshima H."/>
            <person name="Lapidus A."/>
            <person name="Nolan M."/>
            <person name="Lucas S."/>
            <person name="Hammon N."/>
            <person name="Deshpande S."/>
            <person name="Cheng J.F."/>
            <person name="Zeytun A."/>
            <person name="Tapia R."/>
            <person name="Goodwin L."/>
            <person name="Pitluck S."/>
            <person name="Liolios K."/>
            <person name="Pagani I."/>
            <person name="Ivanova N."/>
            <person name="Mavromatis K."/>
            <person name="Mikhailova N."/>
            <person name="Huntemann M."/>
            <person name="Pati A."/>
            <person name="Chen A."/>
            <person name="Palaniappan K."/>
            <person name="Land M."/>
            <person name="Hauser L."/>
            <person name="Brambilla E.M."/>
            <person name="Rohde M."/>
            <person name="Goker M."/>
            <person name="Woyke T."/>
            <person name="Bristow J."/>
            <person name="Eisen J.A."/>
            <person name="Markowitz V."/>
            <person name="Hugenholtz P."/>
            <person name="Kyrpides N.C."/>
            <person name="Klenk H.P."/>
            <person name="Detter J.C."/>
        </authorList>
    </citation>
    <scope>NUCLEOTIDE SEQUENCE [LARGE SCALE GENOMIC DNA]</scope>
    <source>
        <strain evidence="6">ATCC 33096 / DSM 2489 / 6091</strain>
    </source>
</reference>
<dbReference type="EMBL" id="CP002631">
    <property type="protein sequence ID" value="AEB14509.1"/>
    <property type="molecule type" value="Genomic_DNA"/>
</dbReference>
<gene>
    <name evidence="5" type="ordered locus">Tresu_1609</name>
</gene>
<sequence>MEYNVNSVISLISRIHTQTAEFTNKMLSNHNFVSSHGFILFLLSENAEMSMGEIAKKINRDKSTTTFLIRKLIDEKLVKCEQSRKDSRKKIISLTAEGKKYNNFTSEISNKLLSICYKSFSAEEKETLLNLLEKMSLNLEKEETQA</sequence>
<evidence type="ECO:0000259" key="4">
    <source>
        <dbReference type="PROSITE" id="PS50995"/>
    </source>
</evidence>
<dbReference type="eggNOG" id="COG1846">
    <property type="taxonomic scope" value="Bacteria"/>
</dbReference>
<protein>
    <submittedName>
        <fullName evidence="5">Regulatory protein MarR</fullName>
    </submittedName>
</protein>
<name>F2NVS2_TRES6</name>
<keyword evidence="3" id="KW-0804">Transcription</keyword>
<dbReference type="PANTHER" id="PTHR42756">
    <property type="entry name" value="TRANSCRIPTIONAL REGULATOR, MARR"/>
    <property type="match status" value="1"/>
</dbReference>
<dbReference type="RefSeq" id="WP_013701790.1">
    <property type="nucleotide sequence ID" value="NC_015385.1"/>
</dbReference>
<dbReference type="InterPro" id="IPR000835">
    <property type="entry name" value="HTH_MarR-typ"/>
</dbReference>
<dbReference type="PROSITE" id="PS50995">
    <property type="entry name" value="HTH_MARR_2"/>
    <property type="match status" value="1"/>
</dbReference>
<evidence type="ECO:0000313" key="5">
    <source>
        <dbReference type="EMBL" id="AEB14509.1"/>
    </source>
</evidence>
<keyword evidence="2" id="KW-0238">DNA-binding</keyword>
<feature type="domain" description="HTH marR-type" evidence="4">
    <location>
        <begin position="5"/>
        <end position="137"/>
    </location>
</feature>
<dbReference type="KEGG" id="tsu:Tresu_1609"/>
<evidence type="ECO:0000256" key="2">
    <source>
        <dbReference type="ARBA" id="ARBA00023125"/>
    </source>
</evidence>
<dbReference type="GeneID" id="302998767"/>
<dbReference type="STRING" id="869209.Tresu_1609"/>
<dbReference type="OrthoDB" id="9799663at2"/>
<dbReference type="AlphaFoldDB" id="F2NVS2"/>
<dbReference type="GO" id="GO:0003677">
    <property type="term" value="F:DNA binding"/>
    <property type="evidence" value="ECO:0007669"/>
    <property type="project" value="UniProtKB-KW"/>
</dbReference>
<dbReference type="HOGENOM" id="CLU_083287_18_3_12"/>
<dbReference type="PANTHER" id="PTHR42756:SF1">
    <property type="entry name" value="TRANSCRIPTIONAL REPRESSOR OF EMRAB OPERON"/>
    <property type="match status" value="1"/>
</dbReference>
<organism evidence="5 6">
    <name type="scientific">Treponema succinifaciens (strain ATCC 33096 / DSM 2489 / 6091)</name>
    <dbReference type="NCBI Taxonomy" id="869209"/>
    <lineage>
        <taxon>Bacteria</taxon>
        <taxon>Pseudomonadati</taxon>
        <taxon>Spirochaetota</taxon>
        <taxon>Spirochaetia</taxon>
        <taxon>Spirochaetales</taxon>
        <taxon>Treponemataceae</taxon>
        <taxon>Treponema</taxon>
    </lineage>
</organism>
<keyword evidence="6" id="KW-1185">Reference proteome</keyword>
<keyword evidence="1" id="KW-0805">Transcription regulation</keyword>
<evidence type="ECO:0000256" key="1">
    <source>
        <dbReference type="ARBA" id="ARBA00023015"/>
    </source>
</evidence>
<dbReference type="Proteomes" id="UP000006852">
    <property type="component" value="Chromosome"/>
</dbReference>
<dbReference type="GO" id="GO:0003700">
    <property type="term" value="F:DNA-binding transcription factor activity"/>
    <property type="evidence" value="ECO:0007669"/>
    <property type="project" value="InterPro"/>
</dbReference>
<dbReference type="InterPro" id="IPR011991">
    <property type="entry name" value="ArsR-like_HTH"/>
</dbReference>
<dbReference type="InterPro" id="IPR036390">
    <property type="entry name" value="WH_DNA-bd_sf"/>
</dbReference>
<dbReference type="Pfam" id="PF01047">
    <property type="entry name" value="MarR"/>
    <property type="match status" value="1"/>
</dbReference>
<dbReference type="Gene3D" id="1.10.10.10">
    <property type="entry name" value="Winged helix-like DNA-binding domain superfamily/Winged helix DNA-binding domain"/>
    <property type="match status" value="1"/>
</dbReference>
<accession>F2NVS2</accession>
<dbReference type="InterPro" id="IPR036388">
    <property type="entry name" value="WH-like_DNA-bd_sf"/>
</dbReference>
<dbReference type="PRINTS" id="PR00598">
    <property type="entry name" value="HTHMARR"/>
</dbReference>
<evidence type="ECO:0000313" key="6">
    <source>
        <dbReference type="Proteomes" id="UP000006852"/>
    </source>
</evidence>
<dbReference type="SMART" id="SM00347">
    <property type="entry name" value="HTH_MARR"/>
    <property type="match status" value="1"/>
</dbReference>
<dbReference type="CDD" id="cd00090">
    <property type="entry name" value="HTH_ARSR"/>
    <property type="match status" value="1"/>
</dbReference>
<dbReference type="SUPFAM" id="SSF46785">
    <property type="entry name" value="Winged helix' DNA-binding domain"/>
    <property type="match status" value="1"/>
</dbReference>
<evidence type="ECO:0000256" key="3">
    <source>
        <dbReference type="ARBA" id="ARBA00023163"/>
    </source>
</evidence>
<proteinExistence type="predicted"/>